<evidence type="ECO:0000256" key="9">
    <source>
        <dbReference type="ARBA" id="ARBA00022909"/>
    </source>
</evidence>
<evidence type="ECO:0000256" key="6">
    <source>
        <dbReference type="ARBA" id="ARBA00022741"/>
    </source>
</evidence>
<evidence type="ECO:0000256" key="5">
    <source>
        <dbReference type="ARBA" id="ARBA00022679"/>
    </source>
</evidence>
<dbReference type="EMBL" id="BDFD01000008">
    <property type="protein sequence ID" value="GAV20160.1"/>
    <property type="molecule type" value="Genomic_DNA"/>
</dbReference>
<proteinExistence type="inferred from homology"/>
<dbReference type="PANTHER" id="PTHR43071">
    <property type="entry name" value="2-AMINO-4-HYDROXY-6-HYDROXYMETHYLDIHYDROPTERIDINE PYROPHOSPHOKINASE"/>
    <property type="match status" value="1"/>
</dbReference>
<gene>
    <name evidence="14" type="ORF">MMIC_P1122</name>
</gene>
<dbReference type="UniPathway" id="UPA00077">
    <property type="reaction ID" value="UER00155"/>
</dbReference>
<keyword evidence="5" id="KW-0808">Transferase</keyword>
<dbReference type="GO" id="GO:0005524">
    <property type="term" value="F:ATP binding"/>
    <property type="evidence" value="ECO:0007669"/>
    <property type="project" value="UniProtKB-KW"/>
</dbReference>
<dbReference type="RefSeq" id="WP_072659486.1">
    <property type="nucleotide sequence ID" value="NZ_BDFD01000008.1"/>
</dbReference>
<keyword evidence="6" id="KW-0547">Nucleotide-binding</keyword>
<evidence type="ECO:0000256" key="1">
    <source>
        <dbReference type="ARBA" id="ARBA00005051"/>
    </source>
</evidence>
<evidence type="ECO:0000256" key="11">
    <source>
        <dbReference type="ARBA" id="ARBA00029766"/>
    </source>
</evidence>
<keyword evidence="15" id="KW-1185">Reference proteome</keyword>
<dbReference type="InterPro" id="IPR000550">
    <property type="entry name" value="Hppk"/>
</dbReference>
<dbReference type="EC" id="2.7.6.3" evidence="3"/>
<dbReference type="Proteomes" id="UP000231632">
    <property type="component" value="Unassembled WGS sequence"/>
</dbReference>
<evidence type="ECO:0000256" key="8">
    <source>
        <dbReference type="ARBA" id="ARBA00022840"/>
    </source>
</evidence>
<dbReference type="GO" id="GO:0016301">
    <property type="term" value="F:kinase activity"/>
    <property type="evidence" value="ECO:0007669"/>
    <property type="project" value="UniProtKB-KW"/>
</dbReference>
<dbReference type="STRING" id="1921010.MMIC_P1122"/>
<dbReference type="GO" id="GO:0003848">
    <property type="term" value="F:2-amino-4-hydroxy-6-hydroxymethyldihydropteridine diphosphokinase activity"/>
    <property type="evidence" value="ECO:0007669"/>
    <property type="project" value="UniProtKB-EC"/>
</dbReference>
<name>A0A1L8CML0_9PROT</name>
<dbReference type="OrthoDB" id="9790168at2"/>
<organism evidence="14 15">
    <name type="scientific">Mariprofundus micogutta</name>
    <dbReference type="NCBI Taxonomy" id="1921010"/>
    <lineage>
        <taxon>Bacteria</taxon>
        <taxon>Pseudomonadati</taxon>
        <taxon>Pseudomonadota</taxon>
        <taxon>Candidatius Mariprofundia</taxon>
        <taxon>Mariprofundales</taxon>
        <taxon>Mariprofundaceae</taxon>
        <taxon>Mariprofundus</taxon>
    </lineage>
</organism>
<dbReference type="SUPFAM" id="SSF55083">
    <property type="entry name" value="6-hydroxymethyl-7,8-dihydropterin pyrophosphokinase, HPPK"/>
    <property type="match status" value="1"/>
</dbReference>
<dbReference type="PANTHER" id="PTHR43071:SF1">
    <property type="entry name" value="2-AMINO-4-HYDROXY-6-HYDROXYMETHYLDIHYDROPTERIDINE PYROPHOSPHOKINASE"/>
    <property type="match status" value="1"/>
</dbReference>
<keyword evidence="9" id="KW-0289">Folate biosynthesis</keyword>
<comment type="pathway">
    <text evidence="1">Cofactor biosynthesis; tetrahydrofolate biosynthesis; 2-amino-4-hydroxy-6-hydroxymethyl-7,8-dihydropteridine diphosphate from 7,8-dihydroneopterin triphosphate: step 4/4.</text>
</comment>
<evidence type="ECO:0000256" key="10">
    <source>
        <dbReference type="ARBA" id="ARBA00029409"/>
    </source>
</evidence>
<evidence type="ECO:0000313" key="15">
    <source>
        <dbReference type="Proteomes" id="UP000231632"/>
    </source>
</evidence>
<dbReference type="GO" id="GO:0046656">
    <property type="term" value="P:folic acid biosynthetic process"/>
    <property type="evidence" value="ECO:0007669"/>
    <property type="project" value="UniProtKB-KW"/>
</dbReference>
<dbReference type="AlphaFoldDB" id="A0A1L8CML0"/>
<dbReference type="Pfam" id="PF01288">
    <property type="entry name" value="HPPK"/>
    <property type="match status" value="1"/>
</dbReference>
<comment type="similarity">
    <text evidence="2">Belongs to the HPPK family.</text>
</comment>
<dbReference type="CDD" id="cd00483">
    <property type="entry name" value="HPPK"/>
    <property type="match status" value="1"/>
</dbReference>
<evidence type="ECO:0000256" key="2">
    <source>
        <dbReference type="ARBA" id="ARBA00005810"/>
    </source>
</evidence>
<keyword evidence="8" id="KW-0067">ATP-binding</keyword>
<dbReference type="NCBIfam" id="TIGR01498">
    <property type="entry name" value="folK"/>
    <property type="match status" value="1"/>
</dbReference>
<accession>A0A1L8CML0</accession>
<comment type="function">
    <text evidence="10">Catalyzes the transfer of pyrophosphate from adenosine triphosphate (ATP) to 6-hydroxymethyl-7,8-dihydropterin, an enzymatic step in folate biosynthesis pathway.</text>
</comment>
<feature type="domain" description="7,8-dihydro-6-hydroxymethylpterin-pyrophosphokinase" evidence="13">
    <location>
        <begin position="6"/>
        <end position="120"/>
    </location>
</feature>
<sequence>MASVLVGLGSNIYPESNLQQAAVALGQAFEDVVFSSVYRSAAVGMQGGDFLNACCMISTGLTLPQVKIKLKQLEDLQGRDRSEGSWKPRTVDLDVLMYDDDVVDEELYRYAHAFVPAAELVSINLPEDTEGLVTVVSLRL</sequence>
<dbReference type="InterPro" id="IPR035907">
    <property type="entry name" value="Hppk_sf"/>
</dbReference>
<evidence type="ECO:0000256" key="7">
    <source>
        <dbReference type="ARBA" id="ARBA00022777"/>
    </source>
</evidence>
<dbReference type="Gene3D" id="3.30.70.560">
    <property type="entry name" value="7,8-Dihydro-6-hydroxymethylpterin-pyrophosphokinase HPPK"/>
    <property type="match status" value="1"/>
</dbReference>
<dbReference type="GO" id="GO:0046654">
    <property type="term" value="P:tetrahydrofolate biosynthetic process"/>
    <property type="evidence" value="ECO:0007669"/>
    <property type="project" value="UniProtKB-UniPathway"/>
</dbReference>
<evidence type="ECO:0000313" key="14">
    <source>
        <dbReference type="EMBL" id="GAV20160.1"/>
    </source>
</evidence>
<keyword evidence="7 14" id="KW-0418">Kinase</keyword>
<evidence type="ECO:0000259" key="13">
    <source>
        <dbReference type="Pfam" id="PF01288"/>
    </source>
</evidence>
<protein>
    <recommendedName>
        <fullName evidence="4">2-amino-4-hydroxy-6-hydroxymethyldihydropteridine pyrophosphokinase</fullName>
        <ecNumber evidence="3">2.7.6.3</ecNumber>
    </recommendedName>
    <alternativeName>
        <fullName evidence="11">6-hydroxymethyl-7,8-dihydropterin pyrophosphokinase</fullName>
    </alternativeName>
    <alternativeName>
        <fullName evidence="12">7,8-dihydro-6-hydroxymethylpterin-pyrophosphokinase</fullName>
    </alternativeName>
</protein>
<comment type="caution">
    <text evidence="14">The sequence shown here is derived from an EMBL/GenBank/DDBJ whole genome shotgun (WGS) entry which is preliminary data.</text>
</comment>
<evidence type="ECO:0000256" key="12">
    <source>
        <dbReference type="ARBA" id="ARBA00033413"/>
    </source>
</evidence>
<evidence type="ECO:0000256" key="3">
    <source>
        <dbReference type="ARBA" id="ARBA00013253"/>
    </source>
</evidence>
<evidence type="ECO:0000256" key="4">
    <source>
        <dbReference type="ARBA" id="ARBA00016218"/>
    </source>
</evidence>
<reference evidence="14 15" key="1">
    <citation type="journal article" date="2017" name="Arch. Microbiol.">
        <title>Mariprofundus micogutta sp. nov., a novel iron-oxidizing zetaproteobacterium isolated from a deep-sea hydrothermal field at the Bayonnaise knoll of the Izu-Ogasawara arc, and a description of Mariprofundales ord. nov. and Zetaproteobacteria classis nov.</title>
        <authorList>
            <person name="Makita H."/>
            <person name="Tanaka E."/>
            <person name="Mitsunobu S."/>
            <person name="Miyazaki M."/>
            <person name="Nunoura T."/>
            <person name="Uematsu K."/>
            <person name="Takaki Y."/>
            <person name="Nishi S."/>
            <person name="Shimamura S."/>
            <person name="Takai K."/>
        </authorList>
    </citation>
    <scope>NUCLEOTIDE SEQUENCE [LARGE SCALE GENOMIC DNA]</scope>
    <source>
        <strain evidence="14 15">ET2</strain>
    </source>
</reference>